<dbReference type="Gene3D" id="1.25.40.420">
    <property type="match status" value="1"/>
</dbReference>
<dbReference type="PANTHER" id="PTHR45632:SF5">
    <property type="entry name" value="KELCH-LIKE PROTEIN 22"/>
    <property type="match status" value="1"/>
</dbReference>
<dbReference type="InterPro" id="IPR015915">
    <property type="entry name" value="Kelch-typ_b-propeller"/>
</dbReference>
<dbReference type="SMART" id="SM00225">
    <property type="entry name" value="BTB"/>
    <property type="match status" value="1"/>
</dbReference>
<gene>
    <name evidence="5" type="primary">LOC113427327</name>
</gene>
<dbReference type="Proteomes" id="UP000504612">
    <property type="component" value="Unplaced"/>
</dbReference>
<dbReference type="InterPro" id="IPR017096">
    <property type="entry name" value="BTB-kelch_protein"/>
</dbReference>
<dbReference type="InterPro" id="IPR000210">
    <property type="entry name" value="BTB/POZ_dom"/>
</dbReference>
<dbReference type="InterPro" id="IPR011333">
    <property type="entry name" value="SKP1/BTB/POZ_sf"/>
</dbReference>
<proteinExistence type="predicted"/>
<dbReference type="AlphaFoldDB" id="A0A6J1VYA6"/>
<dbReference type="Pfam" id="PF07707">
    <property type="entry name" value="BACK"/>
    <property type="match status" value="1"/>
</dbReference>
<name>A0A6J1VYA6_9SAUR</name>
<dbReference type="Gene3D" id="3.30.710.10">
    <property type="entry name" value="Potassium Channel Kv1.1, Chain A"/>
    <property type="match status" value="1"/>
</dbReference>
<evidence type="ECO:0000313" key="5">
    <source>
        <dbReference type="RefSeq" id="XP_026545598.1"/>
    </source>
</evidence>
<feature type="domain" description="BTB" evidence="3">
    <location>
        <begin position="37"/>
        <end position="104"/>
    </location>
</feature>
<accession>A0A6J1VYA6</accession>
<dbReference type="PROSITE" id="PS50097">
    <property type="entry name" value="BTB"/>
    <property type="match status" value="1"/>
</dbReference>
<dbReference type="SUPFAM" id="SSF54695">
    <property type="entry name" value="POZ domain"/>
    <property type="match status" value="1"/>
</dbReference>
<evidence type="ECO:0000256" key="1">
    <source>
        <dbReference type="ARBA" id="ARBA00022441"/>
    </source>
</evidence>
<evidence type="ECO:0000259" key="3">
    <source>
        <dbReference type="PROSITE" id="PS50097"/>
    </source>
</evidence>
<dbReference type="Pfam" id="PF00651">
    <property type="entry name" value="BTB"/>
    <property type="match status" value="1"/>
</dbReference>
<dbReference type="Pfam" id="PF01344">
    <property type="entry name" value="Kelch_1"/>
    <property type="match status" value="2"/>
</dbReference>
<evidence type="ECO:0000313" key="4">
    <source>
        <dbReference type="Proteomes" id="UP000504612"/>
    </source>
</evidence>
<dbReference type="InterPro" id="IPR006652">
    <property type="entry name" value="Kelch_1"/>
</dbReference>
<dbReference type="RefSeq" id="XP_026545598.1">
    <property type="nucleotide sequence ID" value="XM_026689813.1"/>
</dbReference>
<dbReference type="PANTHER" id="PTHR45632">
    <property type="entry name" value="LD33804P"/>
    <property type="match status" value="1"/>
</dbReference>
<organism evidence="4 5">
    <name type="scientific">Notechis scutatus</name>
    <name type="common">mainland tiger snake</name>
    <dbReference type="NCBI Taxonomy" id="8663"/>
    <lineage>
        <taxon>Eukaryota</taxon>
        <taxon>Metazoa</taxon>
        <taxon>Chordata</taxon>
        <taxon>Craniata</taxon>
        <taxon>Vertebrata</taxon>
        <taxon>Euteleostomi</taxon>
        <taxon>Lepidosauria</taxon>
        <taxon>Squamata</taxon>
        <taxon>Bifurcata</taxon>
        <taxon>Unidentata</taxon>
        <taxon>Episquamata</taxon>
        <taxon>Toxicofera</taxon>
        <taxon>Serpentes</taxon>
        <taxon>Colubroidea</taxon>
        <taxon>Elapidae</taxon>
        <taxon>Hydrophiinae</taxon>
        <taxon>Notechis</taxon>
    </lineage>
</organism>
<keyword evidence="2" id="KW-0677">Repeat</keyword>
<dbReference type="SUPFAM" id="SSF117281">
    <property type="entry name" value="Kelch motif"/>
    <property type="match status" value="1"/>
</dbReference>
<reference evidence="5" key="1">
    <citation type="submission" date="2025-08" db="UniProtKB">
        <authorList>
            <consortium name="RefSeq"/>
        </authorList>
    </citation>
    <scope>IDENTIFICATION</scope>
</reference>
<dbReference type="PIRSF" id="PIRSF037037">
    <property type="entry name" value="Kelch-like_protein_gigaxonin"/>
    <property type="match status" value="1"/>
</dbReference>
<dbReference type="KEGG" id="nss:113427327"/>
<dbReference type="GeneID" id="113427327"/>
<evidence type="ECO:0000256" key="2">
    <source>
        <dbReference type="ARBA" id="ARBA00022737"/>
    </source>
</evidence>
<dbReference type="Gene3D" id="2.120.10.80">
    <property type="entry name" value="Kelch-type beta propeller"/>
    <property type="match status" value="1"/>
</dbReference>
<keyword evidence="1" id="KW-0880">Kelch repeat</keyword>
<dbReference type="SMART" id="SM00612">
    <property type="entry name" value="Kelch"/>
    <property type="match status" value="2"/>
</dbReference>
<sequence length="627" mass="71622">MNPLLDREEDLAGEQPKPLDHYIREGLKQLHQEELLCDTTIVAKGERFPCHRILLAAINPYFRAMFSNSFRESQDGEVLLQDMDPSIIQMVVQYYYTEEIELTPEIAEDLYEAASRLQILPLLESCSSYLLEHLCPENCLSIYQLGYSHNDPALFQEAKSLVHTHFKRLSQEAPTFLDLNPSTLESILASDNLLVSSELLVYRAAWRWVQAQSTLRLPFLARLLAQVRFPLLTPEELRQVQTELLQRPKELRPRWRRLNRQERLAQCGGLRRGMFNTCIVCVDLFNLEGPELRTKDFQVGCYDPQAGLWEKLPLLERLYCARCVALRDRLFVTGGVHTDDTYSDMLHEYSPLRGRWSRLAPMSVARASHGFLTWGGRLFAVGGWRNFEDYLDSAESYDLTERRWARIARLPLPLSHFASAALHGRLYLVGGATEAVGAWYASRKVLIYQVGADQWSQAFLSSGGYWAGAVAMNEGIYVVGGYFRGRVRHHQPTRDRRPEQDGLRCTRRCFFLGPDGRVDHRVTVPPLPVELAGAGVVRWKQRIYVLGGENVALGRRAAGENEEEYYNTVYYWEQGAPRWIRCQERLPFANWGVSGFGCAAVKLPKKPILELFRKTTVALTGLEGSAC</sequence>
<keyword evidence="4" id="KW-1185">Reference proteome</keyword>
<dbReference type="SMART" id="SM00875">
    <property type="entry name" value="BACK"/>
    <property type="match status" value="1"/>
</dbReference>
<protein>
    <submittedName>
        <fullName evidence="5">Kelch-like protein 2</fullName>
    </submittedName>
</protein>
<dbReference type="InterPro" id="IPR011705">
    <property type="entry name" value="BACK"/>
</dbReference>